<dbReference type="HOGENOM" id="CLU_2760485_0_0_1"/>
<evidence type="ECO:0000313" key="2">
    <source>
        <dbReference type="EMBL" id="EDW36988.1"/>
    </source>
</evidence>
<dbReference type="EMBL" id="CH479184">
    <property type="protein sequence ID" value="EDW36988.1"/>
    <property type="molecule type" value="Genomic_DNA"/>
</dbReference>
<feature type="compositionally biased region" description="Pro residues" evidence="1">
    <location>
        <begin position="43"/>
        <end position="59"/>
    </location>
</feature>
<dbReference type="Proteomes" id="UP000008744">
    <property type="component" value="Unassembled WGS sequence"/>
</dbReference>
<evidence type="ECO:0000256" key="1">
    <source>
        <dbReference type="SAM" id="MobiDB-lite"/>
    </source>
</evidence>
<feature type="region of interest" description="Disordered" evidence="1">
    <location>
        <begin position="37"/>
        <end position="70"/>
    </location>
</feature>
<accession>B4GK22</accession>
<keyword evidence="3" id="KW-1185">Reference proteome</keyword>
<gene>
    <name evidence="2" type="primary">Dper\GL25758</name>
    <name evidence="2" type="ORF">Dper_GL25758</name>
</gene>
<sequence>MGPCRAALAFTGERGVAQHSTGKSVAVKDVAHSFEAEWNANPPSHPNSQPPPPPPPPPSLQFSELEMFVD</sequence>
<name>B4GK22_DROPE</name>
<proteinExistence type="predicted"/>
<evidence type="ECO:0000313" key="3">
    <source>
        <dbReference type="Proteomes" id="UP000008744"/>
    </source>
</evidence>
<dbReference type="AlphaFoldDB" id="B4GK22"/>
<reference evidence="2 3" key="1">
    <citation type="journal article" date="2007" name="Nature">
        <title>Evolution of genes and genomes on the Drosophila phylogeny.</title>
        <authorList>
            <consortium name="Drosophila 12 Genomes Consortium"/>
            <person name="Clark A.G."/>
            <person name="Eisen M.B."/>
            <person name="Smith D.R."/>
            <person name="Bergman C.M."/>
            <person name="Oliver B."/>
            <person name="Markow T.A."/>
            <person name="Kaufman T.C."/>
            <person name="Kellis M."/>
            <person name="Gelbart W."/>
            <person name="Iyer V.N."/>
            <person name="Pollard D.A."/>
            <person name="Sackton T.B."/>
            <person name="Larracuente A.M."/>
            <person name="Singh N.D."/>
            <person name="Abad J.P."/>
            <person name="Abt D.N."/>
            <person name="Adryan B."/>
            <person name="Aguade M."/>
            <person name="Akashi H."/>
            <person name="Anderson W.W."/>
            <person name="Aquadro C.F."/>
            <person name="Ardell D.H."/>
            <person name="Arguello R."/>
            <person name="Artieri C.G."/>
            <person name="Barbash D.A."/>
            <person name="Barker D."/>
            <person name="Barsanti P."/>
            <person name="Batterham P."/>
            <person name="Batzoglou S."/>
            <person name="Begun D."/>
            <person name="Bhutkar A."/>
            <person name="Blanco E."/>
            <person name="Bosak S.A."/>
            <person name="Bradley R.K."/>
            <person name="Brand A.D."/>
            <person name="Brent M.R."/>
            <person name="Brooks A.N."/>
            <person name="Brown R.H."/>
            <person name="Butlin R.K."/>
            <person name="Caggese C."/>
            <person name="Calvi B.R."/>
            <person name="Bernardo de Carvalho A."/>
            <person name="Caspi A."/>
            <person name="Castrezana S."/>
            <person name="Celniker S.E."/>
            <person name="Chang J.L."/>
            <person name="Chapple C."/>
            <person name="Chatterji S."/>
            <person name="Chinwalla A."/>
            <person name="Civetta A."/>
            <person name="Clifton S.W."/>
            <person name="Comeron J.M."/>
            <person name="Costello J.C."/>
            <person name="Coyne J.A."/>
            <person name="Daub J."/>
            <person name="David R.G."/>
            <person name="Delcher A.L."/>
            <person name="Delehaunty K."/>
            <person name="Do C.B."/>
            <person name="Ebling H."/>
            <person name="Edwards K."/>
            <person name="Eickbush T."/>
            <person name="Evans J.D."/>
            <person name="Filipski A."/>
            <person name="Findeiss S."/>
            <person name="Freyhult E."/>
            <person name="Fulton L."/>
            <person name="Fulton R."/>
            <person name="Garcia A.C."/>
            <person name="Gardiner A."/>
            <person name="Garfield D.A."/>
            <person name="Garvin B.E."/>
            <person name="Gibson G."/>
            <person name="Gilbert D."/>
            <person name="Gnerre S."/>
            <person name="Godfrey J."/>
            <person name="Good R."/>
            <person name="Gotea V."/>
            <person name="Gravely B."/>
            <person name="Greenberg A.J."/>
            <person name="Griffiths-Jones S."/>
            <person name="Gross S."/>
            <person name="Guigo R."/>
            <person name="Gustafson E.A."/>
            <person name="Haerty W."/>
            <person name="Hahn M.W."/>
            <person name="Halligan D.L."/>
            <person name="Halpern A.L."/>
            <person name="Halter G.M."/>
            <person name="Han M.V."/>
            <person name="Heger A."/>
            <person name="Hillier L."/>
            <person name="Hinrichs A.S."/>
            <person name="Holmes I."/>
            <person name="Hoskins R.A."/>
            <person name="Hubisz M.J."/>
            <person name="Hultmark D."/>
            <person name="Huntley M.A."/>
            <person name="Jaffe D.B."/>
            <person name="Jagadeeshan S."/>
            <person name="Jeck W.R."/>
            <person name="Johnson J."/>
            <person name="Jones C.D."/>
            <person name="Jordan W.C."/>
            <person name="Karpen G.H."/>
            <person name="Kataoka E."/>
            <person name="Keightley P.D."/>
            <person name="Kheradpour P."/>
            <person name="Kirkness E.F."/>
            <person name="Koerich L.B."/>
            <person name="Kristiansen K."/>
            <person name="Kudrna D."/>
            <person name="Kulathinal R.J."/>
            <person name="Kumar S."/>
            <person name="Kwok R."/>
            <person name="Lander E."/>
            <person name="Langley C.H."/>
            <person name="Lapoint R."/>
            <person name="Lazzaro B.P."/>
            <person name="Lee S.J."/>
            <person name="Levesque L."/>
            <person name="Li R."/>
            <person name="Lin C.F."/>
            <person name="Lin M.F."/>
            <person name="Lindblad-Toh K."/>
            <person name="Llopart A."/>
            <person name="Long M."/>
            <person name="Low L."/>
            <person name="Lozovsky E."/>
            <person name="Lu J."/>
            <person name="Luo M."/>
            <person name="Machado C.A."/>
            <person name="Makalowski W."/>
            <person name="Marzo M."/>
            <person name="Matsuda M."/>
            <person name="Matzkin L."/>
            <person name="McAllister B."/>
            <person name="McBride C.S."/>
            <person name="McKernan B."/>
            <person name="McKernan K."/>
            <person name="Mendez-Lago M."/>
            <person name="Minx P."/>
            <person name="Mollenhauer M.U."/>
            <person name="Montooth K."/>
            <person name="Mount S.M."/>
            <person name="Mu X."/>
            <person name="Myers E."/>
            <person name="Negre B."/>
            <person name="Newfeld S."/>
            <person name="Nielsen R."/>
            <person name="Noor M.A."/>
            <person name="O'Grady P."/>
            <person name="Pachter L."/>
            <person name="Papaceit M."/>
            <person name="Parisi M.J."/>
            <person name="Parisi M."/>
            <person name="Parts L."/>
            <person name="Pedersen J.S."/>
            <person name="Pesole G."/>
            <person name="Phillippy A.M."/>
            <person name="Ponting C.P."/>
            <person name="Pop M."/>
            <person name="Porcelli D."/>
            <person name="Powell J.R."/>
            <person name="Prohaska S."/>
            <person name="Pruitt K."/>
            <person name="Puig M."/>
            <person name="Quesneville H."/>
            <person name="Ram K.R."/>
            <person name="Rand D."/>
            <person name="Rasmussen M.D."/>
            <person name="Reed L.K."/>
            <person name="Reenan R."/>
            <person name="Reily A."/>
            <person name="Remington K.A."/>
            <person name="Rieger T.T."/>
            <person name="Ritchie M.G."/>
            <person name="Robin C."/>
            <person name="Rogers Y.H."/>
            <person name="Rohde C."/>
            <person name="Rozas J."/>
            <person name="Rubenfield M.J."/>
            <person name="Ruiz A."/>
            <person name="Russo S."/>
            <person name="Salzberg S.L."/>
            <person name="Sanchez-Gracia A."/>
            <person name="Saranga D.J."/>
            <person name="Sato H."/>
            <person name="Schaeffer S.W."/>
            <person name="Schatz M.C."/>
            <person name="Schlenke T."/>
            <person name="Schwartz R."/>
            <person name="Segarra C."/>
            <person name="Singh R.S."/>
            <person name="Sirot L."/>
            <person name="Sirota M."/>
            <person name="Sisneros N.B."/>
            <person name="Smith C.D."/>
            <person name="Smith T.F."/>
            <person name="Spieth J."/>
            <person name="Stage D.E."/>
            <person name="Stark A."/>
            <person name="Stephan W."/>
            <person name="Strausberg R.L."/>
            <person name="Strempel S."/>
            <person name="Sturgill D."/>
            <person name="Sutton G."/>
            <person name="Sutton G.G."/>
            <person name="Tao W."/>
            <person name="Teichmann S."/>
            <person name="Tobari Y.N."/>
            <person name="Tomimura Y."/>
            <person name="Tsolas J.M."/>
            <person name="Valente V.L."/>
            <person name="Venter E."/>
            <person name="Venter J.C."/>
            <person name="Vicario S."/>
            <person name="Vieira F.G."/>
            <person name="Vilella A.J."/>
            <person name="Villasante A."/>
            <person name="Walenz B."/>
            <person name="Wang J."/>
            <person name="Wasserman M."/>
            <person name="Watts T."/>
            <person name="Wilson D."/>
            <person name="Wilson R.K."/>
            <person name="Wing R.A."/>
            <person name="Wolfner M.F."/>
            <person name="Wong A."/>
            <person name="Wong G.K."/>
            <person name="Wu C.I."/>
            <person name="Wu G."/>
            <person name="Yamamoto D."/>
            <person name="Yang H.P."/>
            <person name="Yang S.P."/>
            <person name="Yorke J.A."/>
            <person name="Yoshida K."/>
            <person name="Zdobnov E."/>
            <person name="Zhang P."/>
            <person name="Zhang Y."/>
            <person name="Zimin A.V."/>
            <person name="Baldwin J."/>
            <person name="Abdouelleil A."/>
            <person name="Abdulkadir J."/>
            <person name="Abebe A."/>
            <person name="Abera B."/>
            <person name="Abreu J."/>
            <person name="Acer S.C."/>
            <person name="Aftuck L."/>
            <person name="Alexander A."/>
            <person name="An P."/>
            <person name="Anderson E."/>
            <person name="Anderson S."/>
            <person name="Arachi H."/>
            <person name="Azer M."/>
            <person name="Bachantsang P."/>
            <person name="Barry A."/>
            <person name="Bayul T."/>
            <person name="Berlin A."/>
            <person name="Bessette D."/>
            <person name="Bloom T."/>
            <person name="Blye J."/>
            <person name="Boguslavskiy L."/>
            <person name="Bonnet C."/>
            <person name="Boukhgalter B."/>
            <person name="Bourzgui I."/>
            <person name="Brown A."/>
            <person name="Cahill P."/>
            <person name="Channer S."/>
            <person name="Cheshatsang Y."/>
            <person name="Chuda L."/>
            <person name="Citroen M."/>
            <person name="Collymore A."/>
            <person name="Cooke P."/>
            <person name="Costello M."/>
            <person name="D'Aco K."/>
            <person name="Daza R."/>
            <person name="De Haan G."/>
            <person name="DeGray S."/>
            <person name="DeMaso C."/>
            <person name="Dhargay N."/>
            <person name="Dooley K."/>
            <person name="Dooley E."/>
            <person name="Doricent M."/>
            <person name="Dorje P."/>
            <person name="Dorjee K."/>
            <person name="Dupes A."/>
            <person name="Elong R."/>
            <person name="Falk J."/>
            <person name="Farina A."/>
            <person name="Faro S."/>
            <person name="Ferguson D."/>
            <person name="Fisher S."/>
            <person name="Foley C.D."/>
            <person name="Franke A."/>
            <person name="Friedrich D."/>
            <person name="Gadbois L."/>
            <person name="Gearin G."/>
            <person name="Gearin C.R."/>
            <person name="Giannoukos G."/>
            <person name="Goode T."/>
            <person name="Graham J."/>
            <person name="Grandbois E."/>
            <person name="Grewal S."/>
            <person name="Gyaltsen K."/>
            <person name="Hafez N."/>
            <person name="Hagos B."/>
            <person name="Hall J."/>
            <person name="Henson C."/>
            <person name="Hollinger A."/>
            <person name="Honan T."/>
            <person name="Huard M.D."/>
            <person name="Hughes L."/>
            <person name="Hurhula B."/>
            <person name="Husby M.E."/>
            <person name="Kamat A."/>
            <person name="Kanga B."/>
            <person name="Kashin S."/>
            <person name="Khazanovich D."/>
            <person name="Kisner P."/>
            <person name="Lance K."/>
            <person name="Lara M."/>
            <person name="Lee W."/>
            <person name="Lennon N."/>
            <person name="Letendre F."/>
            <person name="LeVine R."/>
            <person name="Lipovsky A."/>
            <person name="Liu X."/>
            <person name="Liu J."/>
            <person name="Liu S."/>
            <person name="Lokyitsang T."/>
            <person name="Lokyitsang Y."/>
            <person name="Lubonja R."/>
            <person name="Lui A."/>
            <person name="MacDonald P."/>
            <person name="Magnisalis V."/>
            <person name="Maru K."/>
            <person name="Matthews C."/>
            <person name="McCusker W."/>
            <person name="McDonough S."/>
            <person name="Mehta T."/>
            <person name="Meldrim J."/>
            <person name="Meneus L."/>
            <person name="Mihai O."/>
            <person name="Mihalev A."/>
            <person name="Mihova T."/>
            <person name="Mittelman R."/>
            <person name="Mlenga V."/>
            <person name="Montmayeur A."/>
            <person name="Mulrain L."/>
            <person name="Navidi A."/>
            <person name="Naylor J."/>
            <person name="Negash T."/>
            <person name="Nguyen T."/>
            <person name="Nguyen N."/>
            <person name="Nicol R."/>
            <person name="Norbu C."/>
            <person name="Norbu N."/>
            <person name="Novod N."/>
            <person name="O'Neill B."/>
            <person name="Osman S."/>
            <person name="Markiewicz E."/>
            <person name="Oyono O.L."/>
            <person name="Patti C."/>
            <person name="Phunkhang P."/>
            <person name="Pierre F."/>
            <person name="Priest M."/>
            <person name="Raghuraman S."/>
            <person name="Rege F."/>
            <person name="Reyes R."/>
            <person name="Rise C."/>
            <person name="Rogov P."/>
            <person name="Ross K."/>
            <person name="Ryan E."/>
            <person name="Settipalli S."/>
            <person name="Shea T."/>
            <person name="Sherpa N."/>
            <person name="Shi L."/>
            <person name="Shih D."/>
            <person name="Sparrow T."/>
            <person name="Spaulding J."/>
            <person name="Stalker J."/>
            <person name="Stange-Thomann N."/>
            <person name="Stavropoulos S."/>
            <person name="Stone C."/>
            <person name="Strader C."/>
            <person name="Tesfaye S."/>
            <person name="Thomson T."/>
            <person name="Thoulutsang Y."/>
            <person name="Thoulutsang D."/>
            <person name="Topham K."/>
            <person name="Topping I."/>
            <person name="Tsamla T."/>
            <person name="Vassiliev H."/>
            <person name="Vo A."/>
            <person name="Wangchuk T."/>
            <person name="Wangdi T."/>
            <person name="Weiand M."/>
            <person name="Wilkinson J."/>
            <person name="Wilson A."/>
            <person name="Yadav S."/>
            <person name="Young G."/>
            <person name="Yu Q."/>
            <person name="Zembek L."/>
            <person name="Zhong D."/>
            <person name="Zimmer A."/>
            <person name="Zwirko Z."/>
            <person name="Jaffe D.B."/>
            <person name="Alvarez P."/>
            <person name="Brockman W."/>
            <person name="Butler J."/>
            <person name="Chin C."/>
            <person name="Gnerre S."/>
            <person name="Grabherr M."/>
            <person name="Kleber M."/>
            <person name="Mauceli E."/>
            <person name="MacCallum I."/>
        </authorList>
    </citation>
    <scope>NUCLEOTIDE SEQUENCE [LARGE SCALE GENOMIC DNA]</scope>
    <source>
        <strain evidence="3">MSH-3 / Tucson 14011-0111.49</strain>
    </source>
</reference>
<organism evidence="3">
    <name type="scientific">Drosophila persimilis</name>
    <name type="common">Fruit fly</name>
    <dbReference type="NCBI Taxonomy" id="7234"/>
    <lineage>
        <taxon>Eukaryota</taxon>
        <taxon>Metazoa</taxon>
        <taxon>Ecdysozoa</taxon>
        <taxon>Arthropoda</taxon>
        <taxon>Hexapoda</taxon>
        <taxon>Insecta</taxon>
        <taxon>Pterygota</taxon>
        <taxon>Neoptera</taxon>
        <taxon>Endopterygota</taxon>
        <taxon>Diptera</taxon>
        <taxon>Brachycera</taxon>
        <taxon>Muscomorpha</taxon>
        <taxon>Ephydroidea</taxon>
        <taxon>Drosophilidae</taxon>
        <taxon>Drosophila</taxon>
        <taxon>Sophophora</taxon>
    </lineage>
</organism>
<protein>
    <submittedName>
        <fullName evidence="2">GL25758</fullName>
    </submittedName>
</protein>